<evidence type="ECO:0000313" key="2">
    <source>
        <dbReference type="EMBL" id="QCI99947.1"/>
    </source>
</evidence>
<reference evidence="3 5" key="2">
    <citation type="submission" date="2021-03" db="EMBL/GenBank/DDBJ databases">
        <title>Rapid diversification of plasmids in a genus of pathogenic and nitrogen fixing bacteria.</title>
        <authorList>
            <person name="Weisberg A.J."/>
            <person name="Miller M."/>
            <person name="Ream W."/>
            <person name="Grunwald N.J."/>
            <person name="Chang J.H."/>
        </authorList>
    </citation>
    <scope>NUCLEOTIDE SEQUENCE [LARGE SCALE GENOMIC DNA]</scope>
    <source>
        <strain evidence="3 5">AF3.44</strain>
    </source>
</reference>
<accession>A0A4D7DWX4</accession>
<dbReference type="Proteomes" id="UP000826513">
    <property type="component" value="Chromosome 2"/>
</dbReference>
<keyword evidence="1" id="KW-1133">Transmembrane helix</keyword>
<evidence type="ECO:0000256" key="1">
    <source>
        <dbReference type="SAM" id="Phobius"/>
    </source>
</evidence>
<dbReference type="EMBL" id="CP039692">
    <property type="protein sequence ID" value="QCI99947.1"/>
    <property type="molecule type" value="Genomic_DNA"/>
</dbReference>
<gene>
    <name evidence="2" type="ORF">CFBP5473_18510</name>
    <name evidence="3" type="ORF">J5285_19825</name>
</gene>
<evidence type="ECO:0000313" key="4">
    <source>
        <dbReference type="Proteomes" id="UP000298545"/>
    </source>
</evidence>
<reference evidence="2 4" key="1">
    <citation type="submission" date="2019-04" db="EMBL/GenBank/DDBJ databases">
        <title>Complete genome sequence of Agrobacterium larrymoorei CFBP5473.</title>
        <authorList>
            <person name="Haryono M."/>
            <person name="Chou L."/>
            <person name="Lin Y.-C."/>
            <person name="Lai E.-M."/>
            <person name="Kuo C.-H."/>
        </authorList>
    </citation>
    <scope>NUCLEOTIDE SEQUENCE [LARGE SCALE GENOMIC DNA]</scope>
    <source>
        <strain evidence="2 4">CFBP5473</strain>
    </source>
</reference>
<keyword evidence="1" id="KW-0472">Membrane</keyword>
<dbReference type="KEGG" id="alf:CFBP5473_18510"/>
<evidence type="ECO:0000313" key="5">
    <source>
        <dbReference type="Proteomes" id="UP000826513"/>
    </source>
</evidence>
<feature type="transmembrane region" description="Helical" evidence="1">
    <location>
        <begin position="44"/>
        <end position="70"/>
    </location>
</feature>
<sequence length="76" mass="7604">MVFIIGLCLGLGAAALRSFAAIGAVGVLMVVAFLIAALVSPLGVSLVALATAIVAYNFALASVIIGALIYRKQLTA</sequence>
<dbReference type="AlphaFoldDB" id="A0A4D7DWX4"/>
<name>A0A4D7DWX4_9HYPH</name>
<protein>
    <submittedName>
        <fullName evidence="2">Uncharacterized protein</fullName>
    </submittedName>
</protein>
<dbReference type="STRING" id="1367849.GCA_000518585_01123"/>
<dbReference type="RefSeq" id="WP_027673992.1">
    <property type="nucleotide sequence ID" value="NZ_CP039692.1"/>
</dbReference>
<organism evidence="2 4">
    <name type="scientific">Agrobacterium larrymoorei</name>
    <dbReference type="NCBI Taxonomy" id="160699"/>
    <lineage>
        <taxon>Bacteria</taxon>
        <taxon>Pseudomonadati</taxon>
        <taxon>Pseudomonadota</taxon>
        <taxon>Alphaproteobacteria</taxon>
        <taxon>Hyphomicrobiales</taxon>
        <taxon>Rhizobiaceae</taxon>
        <taxon>Rhizobium/Agrobacterium group</taxon>
        <taxon>Agrobacterium</taxon>
    </lineage>
</organism>
<dbReference type="Proteomes" id="UP000298545">
    <property type="component" value="Chromosome linear"/>
</dbReference>
<keyword evidence="1" id="KW-0812">Transmembrane</keyword>
<evidence type="ECO:0000313" key="3">
    <source>
        <dbReference type="EMBL" id="QYA09612.1"/>
    </source>
</evidence>
<dbReference type="EMBL" id="CP072168">
    <property type="protein sequence ID" value="QYA09612.1"/>
    <property type="molecule type" value="Genomic_DNA"/>
</dbReference>
<proteinExistence type="predicted"/>
<keyword evidence="5" id="KW-1185">Reference proteome</keyword>